<organism evidence="2">
    <name type="scientific">Candidatus Methanomethylicus mesodigestus</name>
    <dbReference type="NCBI Taxonomy" id="1867258"/>
    <lineage>
        <taxon>Archaea</taxon>
        <taxon>Thermoproteota</taxon>
        <taxon>Methanosuratincolia</taxon>
        <taxon>Candidatus Methanomethylicales</taxon>
        <taxon>Candidatus Methanomethylicaceae</taxon>
        <taxon>Candidatus Methanomethylicus</taxon>
    </lineage>
</organism>
<gene>
    <name evidence="2" type="ORF">ENS19_05895</name>
</gene>
<feature type="domain" description="SpoVT-AbrB" evidence="1">
    <location>
        <begin position="12"/>
        <end position="57"/>
    </location>
</feature>
<proteinExistence type="predicted"/>
<protein>
    <submittedName>
        <fullName evidence="2">AbrB/MazE/SpoVT family DNA-binding domain-containing protein</fullName>
    </submittedName>
</protein>
<dbReference type="SMART" id="SM00966">
    <property type="entry name" value="SpoVT_AbrB"/>
    <property type="match status" value="1"/>
</dbReference>
<evidence type="ECO:0000313" key="2">
    <source>
        <dbReference type="EMBL" id="HFK20801.1"/>
    </source>
</evidence>
<sequence>MPHNIPCGENMEETVNVDKQGRVVLPSRMREALGIKSGGEATIKLTGNQIIIEATSAETKARVAEWGRMARRLKAEAISEGGEESHKWVSREYARKKLGLS</sequence>
<keyword evidence="2" id="KW-0238">DNA-binding</keyword>
<name>A0A7C3FD25_9CREN</name>
<dbReference type="PROSITE" id="PS51740">
    <property type="entry name" value="SPOVT_ABRB"/>
    <property type="match status" value="1"/>
</dbReference>
<dbReference type="Gene3D" id="2.10.260.10">
    <property type="match status" value="1"/>
</dbReference>
<dbReference type="GO" id="GO:0003677">
    <property type="term" value="F:DNA binding"/>
    <property type="evidence" value="ECO:0007669"/>
    <property type="project" value="UniProtKB-KW"/>
</dbReference>
<dbReference type="Pfam" id="PF04014">
    <property type="entry name" value="MazE_antitoxin"/>
    <property type="match status" value="1"/>
</dbReference>
<dbReference type="SUPFAM" id="SSF89447">
    <property type="entry name" value="AbrB/MazE/MraZ-like"/>
    <property type="match status" value="1"/>
</dbReference>
<comment type="caution">
    <text evidence="2">The sequence shown here is derived from an EMBL/GenBank/DDBJ whole genome shotgun (WGS) entry which is preliminary data.</text>
</comment>
<dbReference type="InterPro" id="IPR037914">
    <property type="entry name" value="SpoVT-AbrB_sf"/>
</dbReference>
<dbReference type="EMBL" id="DSTX01000011">
    <property type="protein sequence ID" value="HFK20801.1"/>
    <property type="molecule type" value="Genomic_DNA"/>
</dbReference>
<accession>A0A7C3FD25</accession>
<evidence type="ECO:0000259" key="1">
    <source>
        <dbReference type="PROSITE" id="PS51740"/>
    </source>
</evidence>
<dbReference type="AlphaFoldDB" id="A0A7C3FD25"/>
<dbReference type="InterPro" id="IPR007159">
    <property type="entry name" value="SpoVT-AbrB_dom"/>
</dbReference>
<dbReference type="NCBIfam" id="TIGR01439">
    <property type="entry name" value="lp_hng_hel_AbrB"/>
    <property type="match status" value="1"/>
</dbReference>
<reference evidence="2" key="1">
    <citation type="journal article" date="2020" name="mSystems">
        <title>Genome- and Community-Level Interaction Insights into Carbon Utilization and Element Cycling Functions of Hydrothermarchaeota in Hydrothermal Sediment.</title>
        <authorList>
            <person name="Zhou Z."/>
            <person name="Liu Y."/>
            <person name="Xu W."/>
            <person name="Pan J."/>
            <person name="Luo Z.H."/>
            <person name="Li M."/>
        </authorList>
    </citation>
    <scope>NUCLEOTIDE SEQUENCE [LARGE SCALE GENOMIC DNA]</scope>
    <source>
        <strain evidence="2">SpSt-468</strain>
    </source>
</reference>